<evidence type="ECO:0000256" key="1">
    <source>
        <dbReference type="ARBA" id="ARBA00004141"/>
    </source>
</evidence>
<dbReference type="PANTHER" id="PTHR30576">
    <property type="entry name" value="COLANIC BIOSYNTHESIS UDP-GLUCOSE LIPID CARRIER TRANSFERASE"/>
    <property type="match status" value="1"/>
</dbReference>
<dbReference type="Proteomes" id="UP000732377">
    <property type="component" value="Unassembled WGS sequence"/>
</dbReference>
<feature type="domain" description="Bacterial sugar transferase" evidence="8">
    <location>
        <begin position="242"/>
        <end position="422"/>
    </location>
</feature>
<evidence type="ECO:0000256" key="5">
    <source>
        <dbReference type="ARBA" id="ARBA00022989"/>
    </source>
</evidence>
<dbReference type="InterPro" id="IPR003362">
    <property type="entry name" value="Bact_transf"/>
</dbReference>
<evidence type="ECO:0000256" key="6">
    <source>
        <dbReference type="ARBA" id="ARBA00023136"/>
    </source>
</evidence>
<keyword evidence="4 7" id="KW-0812">Transmembrane</keyword>
<dbReference type="NCBIfam" id="TIGR03025">
    <property type="entry name" value="EPS_sugtrans"/>
    <property type="match status" value="1"/>
</dbReference>
<dbReference type="EMBL" id="PIUK01000092">
    <property type="protein sequence ID" value="MBY6276605.1"/>
    <property type="molecule type" value="Genomic_DNA"/>
</dbReference>
<evidence type="ECO:0000256" key="4">
    <source>
        <dbReference type="ARBA" id="ARBA00022692"/>
    </source>
</evidence>
<accession>A0A953LEK3</accession>
<dbReference type="PANTHER" id="PTHR30576:SF0">
    <property type="entry name" value="UNDECAPRENYL-PHOSPHATE N-ACETYLGALACTOSAMINYL 1-PHOSPHATE TRANSFERASE-RELATED"/>
    <property type="match status" value="1"/>
</dbReference>
<protein>
    <submittedName>
        <fullName evidence="9">Sugar transferase</fullName>
    </submittedName>
</protein>
<dbReference type="AlphaFoldDB" id="A0A953LEK3"/>
<dbReference type="Pfam" id="PF02397">
    <property type="entry name" value="Bac_transf"/>
    <property type="match status" value="1"/>
</dbReference>
<reference evidence="9" key="1">
    <citation type="submission" date="2017-11" db="EMBL/GenBank/DDBJ databases">
        <title>Three new genomes from thermophilic consortium.</title>
        <authorList>
            <person name="Quaggio R."/>
            <person name="Amgarten D."/>
            <person name="Setubal J.C."/>
        </authorList>
    </citation>
    <scope>NUCLEOTIDE SEQUENCE</scope>
    <source>
        <strain evidence="9">ZCTH01-B2</strain>
    </source>
</reference>
<comment type="caution">
    <text evidence="9">The sequence shown here is derived from an EMBL/GenBank/DDBJ whole genome shotgun (WGS) entry which is preliminary data.</text>
</comment>
<evidence type="ECO:0000256" key="2">
    <source>
        <dbReference type="ARBA" id="ARBA00006464"/>
    </source>
</evidence>
<feature type="transmembrane region" description="Helical" evidence="7">
    <location>
        <begin position="74"/>
        <end position="94"/>
    </location>
</feature>
<feature type="transmembrane region" description="Helical" evidence="7">
    <location>
        <begin position="40"/>
        <end position="62"/>
    </location>
</feature>
<name>A0A953LEK3_SYMTR</name>
<dbReference type="GO" id="GO:0016780">
    <property type="term" value="F:phosphotransferase activity, for other substituted phosphate groups"/>
    <property type="evidence" value="ECO:0007669"/>
    <property type="project" value="TreeGrafter"/>
</dbReference>
<proteinExistence type="inferred from homology"/>
<keyword evidence="3 9" id="KW-0808">Transferase</keyword>
<evidence type="ECO:0000313" key="9">
    <source>
        <dbReference type="EMBL" id="MBY6276605.1"/>
    </source>
</evidence>
<gene>
    <name evidence="9" type="ORF">CWE10_10375</name>
</gene>
<comment type="similarity">
    <text evidence="2">Belongs to the bacterial sugar transferase family.</text>
</comment>
<dbReference type="GO" id="GO:0016020">
    <property type="term" value="C:membrane"/>
    <property type="evidence" value="ECO:0007669"/>
    <property type="project" value="UniProtKB-SubCell"/>
</dbReference>
<feature type="transmembrane region" description="Helical" evidence="7">
    <location>
        <begin position="247"/>
        <end position="268"/>
    </location>
</feature>
<dbReference type="InterPro" id="IPR017475">
    <property type="entry name" value="EPS_sugar_tfrase"/>
</dbReference>
<feature type="transmembrane region" description="Helical" evidence="7">
    <location>
        <begin position="7"/>
        <end position="28"/>
    </location>
</feature>
<keyword evidence="6 7" id="KW-0472">Membrane</keyword>
<keyword evidence="5 7" id="KW-1133">Transmembrane helix</keyword>
<evidence type="ECO:0000256" key="3">
    <source>
        <dbReference type="ARBA" id="ARBA00022679"/>
    </source>
</evidence>
<sequence length="453" mass="50988">MRRSWFWTALFDVCLLIVAITVAFWWRFGWPPPQPNLEPLPVVLPIVIVALPLTFYGLGLYLRRPIKAIVRSAIYAEVLLFLIALAAAFWMRGFAFPRSVLLLAFAVHFVGALGWRLIVEARTGKQRVAVVAPLSEATQIVQKLLHEPVGWYDIVRVLEPDQLLSDGISALTGVELVVLGPSVVGDLRLELLRIAVLANARVYVMPEFRDILIVGSVTTQIGDTPVFEIRPLSLTTSQRIAKRAFDLLLAIPMLVLLSPIMLLTALIIKVSSPGPVLYAQKRVGQYGKEFVLYKFRTMVVDAEKETGPVLASARDPRVTPVGRFLRATRIDEIPQLINVIRGEMSLVGPRPERRFFVDQYCKETPDYDFRHLVLPGITGLAQVMGRYCTSVADKLRFDLYYIRHYSIWMDFKILLLTLQAVISKDGSQGIDTDDELRIAARAEELVLGRAWKP</sequence>
<evidence type="ECO:0000313" key="10">
    <source>
        <dbReference type="Proteomes" id="UP000732377"/>
    </source>
</evidence>
<organism evidence="9 10">
    <name type="scientific">Symbiobacterium thermophilum</name>
    <dbReference type="NCBI Taxonomy" id="2734"/>
    <lineage>
        <taxon>Bacteria</taxon>
        <taxon>Bacillati</taxon>
        <taxon>Bacillota</taxon>
        <taxon>Clostridia</taxon>
        <taxon>Eubacteriales</taxon>
        <taxon>Symbiobacteriaceae</taxon>
        <taxon>Symbiobacterium</taxon>
    </lineage>
</organism>
<dbReference type="RefSeq" id="WP_273379651.1">
    <property type="nucleotide sequence ID" value="NZ_PIUK01000092.1"/>
</dbReference>
<evidence type="ECO:0000259" key="8">
    <source>
        <dbReference type="Pfam" id="PF02397"/>
    </source>
</evidence>
<comment type="subcellular location">
    <subcellularLocation>
        <location evidence="1">Membrane</location>
        <topology evidence="1">Multi-pass membrane protein</topology>
    </subcellularLocation>
</comment>
<evidence type="ECO:0000256" key="7">
    <source>
        <dbReference type="SAM" id="Phobius"/>
    </source>
</evidence>
<feature type="transmembrane region" description="Helical" evidence="7">
    <location>
        <begin position="100"/>
        <end position="119"/>
    </location>
</feature>